<dbReference type="InterPro" id="IPR002347">
    <property type="entry name" value="SDR_fam"/>
</dbReference>
<name>A0A381TRW8_9ZZZZ</name>
<dbReference type="PRINTS" id="PR00080">
    <property type="entry name" value="SDRFAMILY"/>
</dbReference>
<dbReference type="PRINTS" id="PR00081">
    <property type="entry name" value="GDHRDH"/>
</dbReference>
<dbReference type="GO" id="GO:0048038">
    <property type="term" value="F:quinone binding"/>
    <property type="evidence" value="ECO:0007669"/>
    <property type="project" value="TreeGrafter"/>
</dbReference>
<dbReference type="PANTHER" id="PTHR42760">
    <property type="entry name" value="SHORT-CHAIN DEHYDROGENASES/REDUCTASES FAMILY MEMBER"/>
    <property type="match status" value="1"/>
</dbReference>
<gene>
    <name evidence="3" type="ORF">METZ01_LOCUS71624</name>
</gene>
<keyword evidence="2" id="KW-0560">Oxidoreductase</keyword>
<dbReference type="SUPFAM" id="SSF51735">
    <property type="entry name" value="NAD(P)-binding Rossmann-fold domains"/>
    <property type="match status" value="1"/>
</dbReference>
<dbReference type="CDD" id="cd05233">
    <property type="entry name" value="SDR_c"/>
    <property type="match status" value="1"/>
</dbReference>
<dbReference type="FunFam" id="3.40.50.720:FF:000084">
    <property type="entry name" value="Short-chain dehydrogenase reductase"/>
    <property type="match status" value="1"/>
</dbReference>
<accession>A0A381TRW8</accession>
<comment type="similarity">
    <text evidence="1">Belongs to the short-chain dehydrogenases/reductases (SDR) family.</text>
</comment>
<sequence>MKMNQENIAVITGGASGIGLSATNRFLKEGYEVIIIDSNKKAGKKLEKDLKSKGYTLIFKHCNISSYQQVKEVFKSLKNDNKTPNVLVNSAGISPGLNMLHKYPVDEWHKAIEINLNGTFYSCREFLKLAINKKIKSGAIVNVASIMGVRASGAQASYAASKHAVVGLTKSIGIEYAPLNIRANAVGPGVIDTPMNTELMKDEKIMQFLLSRIPNNRIATPDEVANLIFFLASPEASYITGSYYPVDGGYLAT</sequence>
<dbReference type="Pfam" id="PF13561">
    <property type="entry name" value="adh_short_C2"/>
    <property type="match status" value="1"/>
</dbReference>
<protein>
    <submittedName>
        <fullName evidence="3">Uncharacterized protein</fullName>
    </submittedName>
</protein>
<reference evidence="3" key="1">
    <citation type="submission" date="2018-05" db="EMBL/GenBank/DDBJ databases">
        <authorList>
            <person name="Lanie J.A."/>
            <person name="Ng W.-L."/>
            <person name="Kazmierczak K.M."/>
            <person name="Andrzejewski T.M."/>
            <person name="Davidsen T.M."/>
            <person name="Wayne K.J."/>
            <person name="Tettelin H."/>
            <person name="Glass J.I."/>
            <person name="Rusch D."/>
            <person name="Podicherti R."/>
            <person name="Tsui H.-C.T."/>
            <person name="Winkler M.E."/>
        </authorList>
    </citation>
    <scope>NUCLEOTIDE SEQUENCE</scope>
</reference>
<organism evidence="3">
    <name type="scientific">marine metagenome</name>
    <dbReference type="NCBI Taxonomy" id="408172"/>
    <lineage>
        <taxon>unclassified sequences</taxon>
        <taxon>metagenomes</taxon>
        <taxon>ecological metagenomes</taxon>
    </lineage>
</organism>
<dbReference type="Gene3D" id="3.40.50.720">
    <property type="entry name" value="NAD(P)-binding Rossmann-like Domain"/>
    <property type="match status" value="1"/>
</dbReference>
<dbReference type="GO" id="GO:0006633">
    <property type="term" value="P:fatty acid biosynthetic process"/>
    <property type="evidence" value="ECO:0007669"/>
    <property type="project" value="TreeGrafter"/>
</dbReference>
<dbReference type="GO" id="GO:0016616">
    <property type="term" value="F:oxidoreductase activity, acting on the CH-OH group of donors, NAD or NADP as acceptor"/>
    <property type="evidence" value="ECO:0007669"/>
    <property type="project" value="TreeGrafter"/>
</dbReference>
<evidence type="ECO:0000256" key="1">
    <source>
        <dbReference type="ARBA" id="ARBA00006484"/>
    </source>
</evidence>
<dbReference type="AlphaFoldDB" id="A0A381TRW8"/>
<proteinExistence type="inferred from homology"/>
<dbReference type="PROSITE" id="PS00061">
    <property type="entry name" value="ADH_SHORT"/>
    <property type="match status" value="1"/>
</dbReference>
<dbReference type="InterPro" id="IPR036291">
    <property type="entry name" value="NAD(P)-bd_dom_sf"/>
</dbReference>
<evidence type="ECO:0000313" key="3">
    <source>
        <dbReference type="EMBL" id="SVA18770.1"/>
    </source>
</evidence>
<dbReference type="EMBL" id="UINC01005058">
    <property type="protein sequence ID" value="SVA18770.1"/>
    <property type="molecule type" value="Genomic_DNA"/>
</dbReference>
<evidence type="ECO:0000256" key="2">
    <source>
        <dbReference type="ARBA" id="ARBA00023002"/>
    </source>
</evidence>
<dbReference type="InterPro" id="IPR020904">
    <property type="entry name" value="Sc_DH/Rdtase_CS"/>
</dbReference>
<dbReference type="PANTHER" id="PTHR42760:SF83">
    <property type="entry name" value="(3R)-3-HYDROXYACYL-COA DEHYDROGENASE"/>
    <property type="match status" value="1"/>
</dbReference>